<proteinExistence type="predicted"/>
<evidence type="ECO:0000313" key="1">
    <source>
        <dbReference type="EMBL" id="MBB1068603.1"/>
    </source>
</evidence>
<organism evidence="1 2">
    <name type="scientific">Limosilactobacillus albertensis</name>
    <dbReference type="NCBI Taxonomy" id="2759752"/>
    <lineage>
        <taxon>Bacteria</taxon>
        <taxon>Bacillati</taxon>
        <taxon>Bacillota</taxon>
        <taxon>Bacilli</taxon>
        <taxon>Lactobacillales</taxon>
        <taxon>Lactobacillaceae</taxon>
        <taxon>Limosilactobacillus</taxon>
    </lineage>
</organism>
<reference evidence="1 2" key="1">
    <citation type="submission" date="2020-07" db="EMBL/GenBank/DDBJ databases">
        <title>Description of Limosilactobacillus balticus sp. nov., Limosilactobacillus agrestis sp. nov., Limosilactobacillus albertensis sp. nov., Limosilactobacillus rudii sp. nov., Limosilactobacillus fastidiosus sp. nov., five novel Limosilactobacillus species isolated from the vertebrate gastrointestinal tract, and proposal of 6 subspecies of Limosilactobacillus reuteri adapted to the gastrointestinal tract of specific vertebrate hosts.</title>
        <authorList>
            <person name="Li F."/>
            <person name="Cheng C."/>
            <person name="Zheng J."/>
            <person name="Quevedo R.M."/>
            <person name="Li J."/>
            <person name="Roos S."/>
            <person name="Gaenzle M.G."/>
            <person name="Walter J."/>
        </authorList>
    </citation>
    <scope>NUCLEOTIDE SEQUENCE [LARGE SCALE GENOMIC DNA]</scope>
    <source>
        <strain evidence="1 2">RRLNB_1_1</strain>
    </source>
</reference>
<sequence length="369" mass="43671">MKEEIEYEEVIELKKVKDWSLDYRRLAISYYRVSVYLASDILENSNNPRILDTVFPVSLFLARQGIELLCKSLILKEISIENSLILFKENGHNIYNLWQKYKEINPSIDNERFKKLSIYFETINKYNDANSDLWRYPLFEELNDNQEKLKILNGKTISIKRTFGSLSKVFSLLLDLNDMSEKLEPYIAFINEKEDALSNCYLWENYEKGEQYTGRAIGYIKAAKMIFSNELLIDEKIYPLACVLRQGIELLLKDYLASNFCEFYHNHHVGSAKHGAGKKVIDSLKEKVPKIEWRELNIIRKMLEQIDELDREGNKFRYPTSLDFFNKTTITIRNMDIDVLYSYVISIAEYFDYLSYLIWAEKIKSKRQN</sequence>
<gene>
    <name evidence="1" type="ORF">H5S40_00080</name>
</gene>
<name>A0A7W3TPQ0_9LACO</name>
<dbReference type="RefSeq" id="WP_182597371.1">
    <property type="nucleotide sequence ID" value="NZ_JACIVC010000005.1"/>
</dbReference>
<dbReference type="EMBL" id="JACIVC010000005">
    <property type="protein sequence ID" value="MBB1068603.1"/>
    <property type="molecule type" value="Genomic_DNA"/>
</dbReference>
<evidence type="ECO:0000313" key="2">
    <source>
        <dbReference type="Proteomes" id="UP000518316"/>
    </source>
</evidence>
<evidence type="ECO:0008006" key="3">
    <source>
        <dbReference type="Google" id="ProtNLM"/>
    </source>
</evidence>
<keyword evidence="2" id="KW-1185">Reference proteome</keyword>
<protein>
    <recommendedName>
        <fullName evidence="3">HEPN domain-containing protein</fullName>
    </recommendedName>
</protein>
<accession>A0A7W3TPQ0</accession>
<dbReference type="Proteomes" id="UP000518316">
    <property type="component" value="Unassembled WGS sequence"/>
</dbReference>
<comment type="caution">
    <text evidence="1">The sequence shown here is derived from an EMBL/GenBank/DDBJ whole genome shotgun (WGS) entry which is preliminary data.</text>
</comment>
<dbReference type="AlphaFoldDB" id="A0A7W3TPQ0"/>